<reference evidence="1 2" key="1">
    <citation type="submission" date="2019-02" db="EMBL/GenBank/DDBJ databases">
        <authorList>
            <consortium name="Pathogen Informatics"/>
        </authorList>
    </citation>
    <scope>NUCLEOTIDE SEQUENCE [LARGE SCALE GENOMIC DNA]</scope>
    <source>
        <strain evidence="1 2">3012STDY7089603</strain>
    </source>
</reference>
<organism evidence="1 2">
    <name type="scientific">Urinicoccus massiliensis</name>
    <dbReference type="NCBI Taxonomy" id="1723382"/>
    <lineage>
        <taxon>Bacteria</taxon>
        <taxon>Bacillati</taxon>
        <taxon>Bacillota</taxon>
        <taxon>Tissierellia</taxon>
        <taxon>Tissierellales</taxon>
        <taxon>Peptoniphilaceae</taxon>
        <taxon>Urinicoccus</taxon>
    </lineage>
</organism>
<gene>
    <name evidence="1" type="ORF">NCTC13150_00129</name>
</gene>
<evidence type="ECO:0000313" key="1">
    <source>
        <dbReference type="EMBL" id="VFB15630.1"/>
    </source>
</evidence>
<accession>A0A8H2M7C1</accession>
<name>A0A8H2M7C1_9FIRM</name>
<protein>
    <submittedName>
        <fullName evidence="1">Uncharacterized protein</fullName>
    </submittedName>
</protein>
<proteinExistence type="predicted"/>
<comment type="caution">
    <text evidence="1">The sequence shown here is derived from an EMBL/GenBank/DDBJ whole genome shotgun (WGS) entry which is preliminary data.</text>
</comment>
<sequence>MVGRIFEGFGLKKQGSQGLVLPKFNHDKYLTDPCPQVHKSSFFKKHEINQGVYADPSCEYKSGKEKDDHWALFRGSLRPFTC</sequence>
<dbReference type="Proteomes" id="UP000377798">
    <property type="component" value="Unassembled WGS sequence"/>
</dbReference>
<evidence type="ECO:0000313" key="2">
    <source>
        <dbReference type="Proteomes" id="UP000377798"/>
    </source>
</evidence>
<keyword evidence="2" id="KW-1185">Reference proteome</keyword>
<dbReference type="EMBL" id="CAACYI010000001">
    <property type="protein sequence ID" value="VFB15630.1"/>
    <property type="molecule type" value="Genomic_DNA"/>
</dbReference>
<dbReference type="AlphaFoldDB" id="A0A8H2M7C1"/>